<organism evidence="10 11">
    <name type="scientific">Sitophilus oryzae</name>
    <name type="common">Rice weevil</name>
    <name type="synonym">Curculio oryzae</name>
    <dbReference type="NCBI Taxonomy" id="7048"/>
    <lineage>
        <taxon>Eukaryota</taxon>
        <taxon>Metazoa</taxon>
        <taxon>Ecdysozoa</taxon>
        <taxon>Arthropoda</taxon>
        <taxon>Hexapoda</taxon>
        <taxon>Insecta</taxon>
        <taxon>Pterygota</taxon>
        <taxon>Neoptera</taxon>
        <taxon>Endopterygota</taxon>
        <taxon>Coleoptera</taxon>
        <taxon>Polyphaga</taxon>
        <taxon>Cucujiformia</taxon>
        <taxon>Curculionidae</taxon>
        <taxon>Dryophthorinae</taxon>
        <taxon>Sitophilus</taxon>
    </lineage>
</organism>
<dbReference type="Proteomes" id="UP000504635">
    <property type="component" value="Unplaced"/>
</dbReference>
<dbReference type="GO" id="GO:0030431">
    <property type="term" value="P:sleep"/>
    <property type="evidence" value="ECO:0007669"/>
    <property type="project" value="InterPro"/>
</dbReference>
<dbReference type="GO" id="GO:0098552">
    <property type="term" value="C:side of membrane"/>
    <property type="evidence" value="ECO:0007669"/>
    <property type="project" value="UniProtKB-KW"/>
</dbReference>
<dbReference type="InterPro" id="IPR031424">
    <property type="entry name" value="QVR-like"/>
</dbReference>
<dbReference type="InterPro" id="IPR050975">
    <property type="entry name" value="Sleep_regulator"/>
</dbReference>
<dbReference type="InParanoid" id="A0A6J2XPK6"/>
<evidence type="ECO:0000313" key="11">
    <source>
        <dbReference type="RefSeq" id="XP_030753443.1"/>
    </source>
</evidence>
<keyword evidence="10" id="KW-1185">Reference proteome</keyword>
<dbReference type="Pfam" id="PF17064">
    <property type="entry name" value="QVR"/>
    <property type="match status" value="1"/>
</dbReference>
<keyword evidence="5" id="KW-1133">Transmembrane helix</keyword>
<gene>
    <name evidence="11" type="primary">LOC115880370</name>
</gene>
<sequence length="164" mass="19244">MHKFVLLSIVLQFYVVYEVSGLRCFQCHMVQHPYYITDNKSVLTCKDFDYSNKFIVECPHSTFCYKRTSKNHFYKEDFVRVERGCASQLYRGQNFDPSAGFYQEEYVVGNAYKRGCRKVESFGERRTDIEDCYCDSDLCNASDRLRNSAILCVILPILLILLRS</sequence>
<evidence type="ECO:0000313" key="10">
    <source>
        <dbReference type="Proteomes" id="UP000504635"/>
    </source>
</evidence>
<dbReference type="PANTHER" id="PTHR33562">
    <property type="entry name" value="ATILLA, ISOFORM B-RELATED-RELATED"/>
    <property type="match status" value="1"/>
</dbReference>
<dbReference type="GO" id="GO:0032222">
    <property type="term" value="P:regulation of synaptic transmission, cholinergic"/>
    <property type="evidence" value="ECO:0007669"/>
    <property type="project" value="InterPro"/>
</dbReference>
<dbReference type="OrthoDB" id="6329445at2759"/>
<evidence type="ECO:0000256" key="3">
    <source>
        <dbReference type="ARBA" id="ARBA00022692"/>
    </source>
</evidence>
<dbReference type="RefSeq" id="XP_030753443.1">
    <property type="nucleotide sequence ID" value="XM_030897583.1"/>
</dbReference>
<name>A0A6J2XPK6_SITOR</name>
<evidence type="ECO:0000256" key="6">
    <source>
        <dbReference type="ARBA" id="ARBA00023136"/>
    </source>
</evidence>
<evidence type="ECO:0000256" key="7">
    <source>
        <dbReference type="ARBA" id="ARBA00023180"/>
    </source>
</evidence>
<evidence type="ECO:0000256" key="1">
    <source>
        <dbReference type="ARBA" id="ARBA00004589"/>
    </source>
</evidence>
<proteinExistence type="predicted"/>
<keyword evidence="3" id="KW-0812">Transmembrane</keyword>
<comment type="subcellular location">
    <subcellularLocation>
        <location evidence="1">Membrane</location>
        <topology evidence="1">Lipid-anchor</topology>
        <topology evidence="1">GPI-anchor</topology>
    </subcellularLocation>
</comment>
<feature type="chain" id="PRO_5026921348" evidence="9">
    <location>
        <begin position="22"/>
        <end position="164"/>
    </location>
</feature>
<keyword evidence="2" id="KW-0336">GPI-anchor</keyword>
<keyword evidence="6" id="KW-0472">Membrane</keyword>
<accession>A0A6J2XPK6</accession>
<evidence type="ECO:0000256" key="2">
    <source>
        <dbReference type="ARBA" id="ARBA00022622"/>
    </source>
</evidence>
<reference evidence="11" key="1">
    <citation type="submission" date="2025-08" db="UniProtKB">
        <authorList>
            <consortium name="RefSeq"/>
        </authorList>
    </citation>
    <scope>IDENTIFICATION</scope>
    <source>
        <tissue evidence="11">Gonads</tissue>
    </source>
</reference>
<dbReference type="PANTHER" id="PTHR33562:SF29">
    <property type="entry name" value="PROTEIN SLEEPLESS"/>
    <property type="match status" value="1"/>
</dbReference>
<evidence type="ECO:0000256" key="5">
    <source>
        <dbReference type="ARBA" id="ARBA00022989"/>
    </source>
</evidence>
<dbReference type="GeneID" id="115880370"/>
<keyword evidence="8" id="KW-0449">Lipoprotein</keyword>
<dbReference type="AlphaFoldDB" id="A0A6J2XPK6"/>
<keyword evidence="4 9" id="KW-0732">Signal</keyword>
<evidence type="ECO:0000256" key="4">
    <source>
        <dbReference type="ARBA" id="ARBA00022729"/>
    </source>
</evidence>
<dbReference type="KEGG" id="soy:115880370"/>
<feature type="signal peptide" evidence="9">
    <location>
        <begin position="1"/>
        <end position="21"/>
    </location>
</feature>
<protein>
    <submittedName>
        <fullName evidence="11">Uncharacterized protein LOC115880370</fullName>
    </submittedName>
</protein>
<evidence type="ECO:0000256" key="8">
    <source>
        <dbReference type="ARBA" id="ARBA00023288"/>
    </source>
</evidence>
<keyword evidence="7" id="KW-0325">Glycoprotein</keyword>
<evidence type="ECO:0000256" key="9">
    <source>
        <dbReference type="SAM" id="SignalP"/>
    </source>
</evidence>